<dbReference type="InterPro" id="IPR040573">
    <property type="entry name" value="TSP_N"/>
</dbReference>
<evidence type="ECO:0000313" key="10">
    <source>
        <dbReference type="Proteomes" id="UP000680158"/>
    </source>
</evidence>
<dbReference type="Pfam" id="PF17804">
    <property type="entry name" value="TSP_NTD"/>
    <property type="match status" value="1"/>
</dbReference>
<dbReference type="InterPro" id="IPR001478">
    <property type="entry name" value="PDZ"/>
</dbReference>
<dbReference type="CDD" id="cd07560">
    <property type="entry name" value="Peptidase_S41_CPP"/>
    <property type="match status" value="1"/>
</dbReference>
<dbReference type="GO" id="GO:0006508">
    <property type="term" value="P:proteolysis"/>
    <property type="evidence" value="ECO:0007669"/>
    <property type="project" value="UniProtKB-KW"/>
</dbReference>
<comment type="similarity">
    <text evidence="1 5">Belongs to the peptidase S41A family.</text>
</comment>
<dbReference type="SMART" id="SM00245">
    <property type="entry name" value="TSPc"/>
    <property type="match status" value="1"/>
</dbReference>
<evidence type="ECO:0000256" key="6">
    <source>
        <dbReference type="SAM" id="MobiDB-lite"/>
    </source>
</evidence>
<dbReference type="GO" id="GO:0030288">
    <property type="term" value="C:outer membrane-bounded periplasmic space"/>
    <property type="evidence" value="ECO:0007669"/>
    <property type="project" value="TreeGrafter"/>
</dbReference>
<evidence type="ECO:0000256" key="2">
    <source>
        <dbReference type="ARBA" id="ARBA00022670"/>
    </source>
</evidence>
<dbReference type="AlphaFoldDB" id="A0A941I1W7"/>
<accession>A0A941I1W7</accession>
<organism evidence="9 10">
    <name type="scientific">Undibacterium baiyunense</name>
    <dbReference type="NCBI Taxonomy" id="2828731"/>
    <lineage>
        <taxon>Bacteria</taxon>
        <taxon>Pseudomonadati</taxon>
        <taxon>Pseudomonadota</taxon>
        <taxon>Betaproteobacteria</taxon>
        <taxon>Burkholderiales</taxon>
        <taxon>Oxalobacteraceae</taxon>
        <taxon>Undibacterium</taxon>
    </lineage>
</organism>
<dbReference type="Pfam" id="PF11818">
    <property type="entry name" value="DUF3340"/>
    <property type="match status" value="1"/>
</dbReference>
<dbReference type="FunFam" id="3.90.226.10:FF:000090">
    <property type="entry name" value="Tail-specific protease"/>
    <property type="match status" value="1"/>
</dbReference>
<dbReference type="InterPro" id="IPR005151">
    <property type="entry name" value="Tail-specific_protease"/>
</dbReference>
<sequence>MKKTLIGMVIALVVSTHFAIAESGPIAAVNAPDVNNTAKATLNFQPLPQQIQAANMTAEFFTRFHYKATPLDDAMSEKIFDRYLKSLDGDRIFFLQSDIDQFSVARDKLDDAILGQDLTTPFAMFNLYHQRFKERLTYARSLLNTEFDFSQKEAYRYQRDKEPWPKSEEEMRDLWRQRVKNDWLRLKLAGKEPAAIKSTLEKRYETTLTRMNKLKSEDVFQLFMNAYAMSVEPHTNYLGPKAAEDFDISMRLSMTGIGATLQDRDEMATVREMVPGSPAALSGKLKVGDRIVGVAQGTDGPMVDVMGWRLDDVVKLIRGPKDTTVTLDVLPADAGPDGAHKKVVLVRNKITLEQQAAKKSIQEVKSADGTRRIGVIALPTFYQDFDARRRGDKNFKSATRDVAKLLAELKKEKVDSVLIDLRDNGGGSLNEAVELTSLFIGKGPVVQQRNSQGKVHVESDSAGVVAWDGPLGVMINRGSASASEIFAAAIQDYGRGLIIGENSFGKGTVQTVISLDQMARSEKQQYGDLKMTVAQFFRVNGGTTQLRGVTPDIAYPSFTDADSYGESSYDNALPWVQIKPANYQALGNLKDVQAMLQVRHEMRIAKDKEFQFIKEDIAEFKKQKEKKVISLNEEERRAERDAREKKSKEREAIRAALEGKSKVAGKADDKADAKAETSKVPTQDDGLQGSERSLAAELAAEKASKEAKDVYLIEAAHILSDEIELLKSSKRLADKTISRASVKSKETN</sequence>
<evidence type="ECO:0000256" key="4">
    <source>
        <dbReference type="ARBA" id="ARBA00022825"/>
    </source>
</evidence>
<dbReference type="PANTHER" id="PTHR32060">
    <property type="entry name" value="TAIL-SPECIFIC PROTEASE"/>
    <property type="match status" value="1"/>
</dbReference>
<dbReference type="CDD" id="cd06782">
    <property type="entry name" value="cpPDZ_CPP-like"/>
    <property type="match status" value="1"/>
</dbReference>
<proteinExistence type="inferred from homology"/>
<dbReference type="PANTHER" id="PTHR32060:SF22">
    <property type="entry name" value="CARBOXYL-TERMINAL-PROCESSING PEPTIDASE 3, CHLOROPLASTIC"/>
    <property type="match status" value="1"/>
</dbReference>
<reference evidence="9 10" key="1">
    <citation type="submission" date="2021-04" db="EMBL/GenBank/DDBJ databases">
        <title>novel species isolated from subtropical streams in China.</title>
        <authorList>
            <person name="Lu H."/>
        </authorList>
    </citation>
    <scope>NUCLEOTIDE SEQUENCE [LARGE SCALE GENOMIC DNA]</scope>
    <source>
        <strain evidence="9 10">BYS107W</strain>
    </source>
</reference>
<dbReference type="InterPro" id="IPR004447">
    <property type="entry name" value="Peptidase_S41A"/>
</dbReference>
<feature type="signal peptide" evidence="7">
    <location>
        <begin position="1"/>
        <end position="21"/>
    </location>
</feature>
<dbReference type="PROSITE" id="PS50106">
    <property type="entry name" value="PDZ"/>
    <property type="match status" value="1"/>
</dbReference>
<feature type="domain" description="PDZ" evidence="8">
    <location>
        <begin position="247"/>
        <end position="318"/>
    </location>
</feature>
<dbReference type="EMBL" id="JAGSPM010000005">
    <property type="protein sequence ID" value="MBR7746828.1"/>
    <property type="molecule type" value="Genomic_DNA"/>
</dbReference>
<evidence type="ECO:0000256" key="3">
    <source>
        <dbReference type="ARBA" id="ARBA00022801"/>
    </source>
</evidence>
<dbReference type="RefSeq" id="WP_212684135.1">
    <property type="nucleotide sequence ID" value="NZ_JAGSPM010000005.1"/>
</dbReference>
<feature type="chain" id="PRO_5037141112" evidence="7">
    <location>
        <begin position="22"/>
        <end position="748"/>
    </location>
</feature>
<dbReference type="GO" id="GO:0004252">
    <property type="term" value="F:serine-type endopeptidase activity"/>
    <property type="evidence" value="ECO:0007669"/>
    <property type="project" value="UniProtKB-EC"/>
</dbReference>
<dbReference type="EC" id="3.4.21.102" evidence="9"/>
<gene>
    <name evidence="9" type="ORF">KDM92_09570</name>
</gene>
<dbReference type="SUPFAM" id="SSF52096">
    <property type="entry name" value="ClpP/crotonase"/>
    <property type="match status" value="1"/>
</dbReference>
<dbReference type="Gene3D" id="3.90.226.10">
    <property type="entry name" value="2-enoyl-CoA Hydratase, Chain A, domain 1"/>
    <property type="match status" value="1"/>
</dbReference>
<feature type="compositionally biased region" description="Basic and acidic residues" evidence="6">
    <location>
        <begin position="633"/>
        <end position="677"/>
    </location>
</feature>
<dbReference type="Pfam" id="PF00595">
    <property type="entry name" value="PDZ"/>
    <property type="match status" value="1"/>
</dbReference>
<keyword evidence="2 5" id="KW-0645">Protease</keyword>
<dbReference type="InterPro" id="IPR029045">
    <property type="entry name" value="ClpP/crotonase-like_dom_sf"/>
</dbReference>
<dbReference type="InterPro" id="IPR020992">
    <property type="entry name" value="Tail_Prtase_C"/>
</dbReference>
<dbReference type="GO" id="GO:0007165">
    <property type="term" value="P:signal transduction"/>
    <property type="evidence" value="ECO:0007669"/>
    <property type="project" value="TreeGrafter"/>
</dbReference>
<dbReference type="NCBIfam" id="TIGR00225">
    <property type="entry name" value="prc"/>
    <property type="match status" value="1"/>
</dbReference>
<protein>
    <submittedName>
        <fullName evidence="9">Carboxy terminal-processing peptidase</fullName>
        <ecNumber evidence="9">3.4.21.102</ecNumber>
    </submittedName>
</protein>
<dbReference type="Proteomes" id="UP000680158">
    <property type="component" value="Unassembled WGS sequence"/>
</dbReference>
<comment type="caution">
    <text evidence="9">The sequence shown here is derived from an EMBL/GenBank/DDBJ whole genome shotgun (WGS) entry which is preliminary data.</text>
</comment>
<name>A0A941I1W7_9BURK</name>
<evidence type="ECO:0000313" key="9">
    <source>
        <dbReference type="EMBL" id="MBR7746828.1"/>
    </source>
</evidence>
<dbReference type="InterPro" id="IPR036034">
    <property type="entry name" value="PDZ_sf"/>
</dbReference>
<evidence type="ECO:0000256" key="5">
    <source>
        <dbReference type="RuleBase" id="RU004404"/>
    </source>
</evidence>
<evidence type="ECO:0000256" key="1">
    <source>
        <dbReference type="ARBA" id="ARBA00009179"/>
    </source>
</evidence>
<evidence type="ECO:0000259" key="8">
    <source>
        <dbReference type="PROSITE" id="PS50106"/>
    </source>
</evidence>
<feature type="region of interest" description="Disordered" evidence="6">
    <location>
        <begin position="633"/>
        <end position="693"/>
    </location>
</feature>
<dbReference type="Pfam" id="PF03572">
    <property type="entry name" value="Peptidase_S41"/>
    <property type="match status" value="1"/>
</dbReference>
<dbReference type="SUPFAM" id="SSF50156">
    <property type="entry name" value="PDZ domain-like"/>
    <property type="match status" value="1"/>
</dbReference>
<evidence type="ECO:0000256" key="7">
    <source>
        <dbReference type="SAM" id="SignalP"/>
    </source>
</evidence>
<dbReference type="Gene3D" id="2.30.42.10">
    <property type="match status" value="1"/>
</dbReference>
<keyword evidence="10" id="KW-1185">Reference proteome</keyword>
<dbReference type="SMART" id="SM00228">
    <property type="entry name" value="PDZ"/>
    <property type="match status" value="1"/>
</dbReference>
<keyword evidence="3 5" id="KW-0378">Hydrolase</keyword>
<keyword evidence="4 5" id="KW-0720">Serine protease</keyword>
<keyword evidence="7" id="KW-0732">Signal</keyword>